<evidence type="ECO:0000259" key="3">
    <source>
        <dbReference type="Pfam" id="PF01272"/>
    </source>
</evidence>
<dbReference type="GO" id="GO:0070063">
    <property type="term" value="F:RNA polymerase binding"/>
    <property type="evidence" value="ECO:0007669"/>
    <property type="project" value="InterPro"/>
</dbReference>
<keyword evidence="4" id="KW-0648">Protein biosynthesis</keyword>
<evidence type="ECO:0000256" key="2">
    <source>
        <dbReference type="SAM" id="MobiDB-lite"/>
    </source>
</evidence>
<feature type="region of interest" description="Disordered" evidence="2">
    <location>
        <begin position="1"/>
        <end position="25"/>
    </location>
</feature>
<dbReference type="PANTHER" id="PTHR30437:SF4">
    <property type="entry name" value="TRANSCRIPTION ELONGATION FACTOR GREA"/>
    <property type="match status" value="1"/>
</dbReference>
<dbReference type="SUPFAM" id="SSF54534">
    <property type="entry name" value="FKBP-like"/>
    <property type="match status" value="1"/>
</dbReference>
<evidence type="ECO:0000313" key="4">
    <source>
        <dbReference type="EMBL" id="MZQ88914.1"/>
    </source>
</evidence>
<dbReference type="GO" id="GO:0003746">
    <property type="term" value="F:translation elongation factor activity"/>
    <property type="evidence" value="ECO:0007669"/>
    <property type="project" value="UniProtKB-KW"/>
</dbReference>
<feature type="compositionally biased region" description="Low complexity" evidence="2">
    <location>
        <begin position="12"/>
        <end position="21"/>
    </location>
</feature>
<dbReference type="GO" id="GO:0032784">
    <property type="term" value="P:regulation of DNA-templated transcription elongation"/>
    <property type="evidence" value="ECO:0007669"/>
    <property type="project" value="InterPro"/>
</dbReference>
<name>A0A6L8VFF1_9RHOB</name>
<keyword evidence="5" id="KW-1185">Reference proteome</keyword>
<dbReference type="Pfam" id="PF01272">
    <property type="entry name" value="GreA_GreB"/>
    <property type="match status" value="1"/>
</dbReference>
<organism evidence="4 5">
    <name type="scientific">Frigidibacter albus</name>
    <dbReference type="NCBI Taxonomy" id="1465486"/>
    <lineage>
        <taxon>Bacteria</taxon>
        <taxon>Pseudomonadati</taxon>
        <taxon>Pseudomonadota</taxon>
        <taxon>Alphaproteobacteria</taxon>
        <taxon>Rhodobacterales</taxon>
        <taxon>Paracoccaceae</taxon>
        <taxon>Frigidibacter</taxon>
    </lineage>
</organism>
<comment type="caution">
    <text evidence="4">The sequence shown here is derived from an EMBL/GenBank/DDBJ whole genome shotgun (WGS) entry which is preliminary data.</text>
</comment>
<dbReference type="OrthoDB" id="9808774at2"/>
<dbReference type="InterPro" id="IPR036953">
    <property type="entry name" value="GreA/GreB_C_sf"/>
</dbReference>
<reference evidence="4 5" key="1">
    <citation type="submission" date="2020-01" db="EMBL/GenBank/DDBJ databases">
        <title>Frigidibacter albus SP32T (=CGMCC 1.13995T).</title>
        <authorList>
            <person name="Liao X."/>
        </authorList>
    </citation>
    <scope>NUCLEOTIDE SEQUENCE [LARGE SCALE GENOMIC DNA]</scope>
    <source>
        <strain evidence="4 5">SP32</strain>
    </source>
</reference>
<keyword evidence="1" id="KW-0175">Coiled coil</keyword>
<sequence length="165" mass="17635">MSRAFVREDAPDAAPQLPDLPVSAHPNHVTPAGLAQLHARLAAAQEELARLRARADRLDKLPEASAERDIRYLQARIAGAIPLDPASQPRDRVAFGAEVTVRDETGRATVYAIVGEDEADAAHRKIAPHSPLAQALIGAGIGDLVDWPRPAGAVTLEIVAIRYPN</sequence>
<dbReference type="PIRSF" id="PIRSF006092">
    <property type="entry name" value="GreA_GreB"/>
    <property type="match status" value="1"/>
</dbReference>
<feature type="domain" description="Transcription elongation factor GreA/GreB C-terminal" evidence="3">
    <location>
        <begin position="89"/>
        <end position="163"/>
    </location>
</feature>
<dbReference type="GO" id="GO:0003677">
    <property type="term" value="F:DNA binding"/>
    <property type="evidence" value="ECO:0007669"/>
    <property type="project" value="InterPro"/>
</dbReference>
<protein>
    <submittedName>
        <fullName evidence="4">Transcription elongation factor</fullName>
    </submittedName>
</protein>
<accession>A0A6L8VFF1</accession>
<evidence type="ECO:0000313" key="5">
    <source>
        <dbReference type="Proteomes" id="UP000477083"/>
    </source>
</evidence>
<dbReference type="Proteomes" id="UP000477083">
    <property type="component" value="Unassembled WGS sequence"/>
</dbReference>
<dbReference type="RefSeq" id="WP_161345002.1">
    <property type="nucleotide sequence ID" value="NZ_BMGW01000004.1"/>
</dbReference>
<proteinExistence type="predicted"/>
<dbReference type="PANTHER" id="PTHR30437">
    <property type="entry name" value="TRANSCRIPTION ELONGATION FACTOR GREA"/>
    <property type="match status" value="1"/>
</dbReference>
<keyword evidence="4" id="KW-0251">Elongation factor</keyword>
<dbReference type="Gene3D" id="3.10.50.30">
    <property type="entry name" value="Transcription elongation factor, GreA/GreB, C-terminal domain"/>
    <property type="match status" value="1"/>
</dbReference>
<dbReference type="InterPro" id="IPR023459">
    <property type="entry name" value="Tscrpt_elong_fac_GreA/B_fam"/>
</dbReference>
<dbReference type="GO" id="GO:0006354">
    <property type="term" value="P:DNA-templated transcription elongation"/>
    <property type="evidence" value="ECO:0007669"/>
    <property type="project" value="TreeGrafter"/>
</dbReference>
<dbReference type="AlphaFoldDB" id="A0A6L8VFF1"/>
<dbReference type="FunFam" id="3.10.50.30:FF:000001">
    <property type="entry name" value="Transcription elongation factor GreA"/>
    <property type="match status" value="1"/>
</dbReference>
<feature type="compositionally biased region" description="Basic and acidic residues" evidence="2">
    <location>
        <begin position="1"/>
        <end position="10"/>
    </location>
</feature>
<feature type="coiled-coil region" evidence="1">
    <location>
        <begin position="34"/>
        <end position="61"/>
    </location>
</feature>
<evidence type="ECO:0000256" key="1">
    <source>
        <dbReference type="SAM" id="Coils"/>
    </source>
</evidence>
<gene>
    <name evidence="4" type="ORF">GS660_07360</name>
</gene>
<dbReference type="EMBL" id="WWNR01000004">
    <property type="protein sequence ID" value="MZQ88914.1"/>
    <property type="molecule type" value="Genomic_DNA"/>
</dbReference>
<dbReference type="InterPro" id="IPR001437">
    <property type="entry name" value="Tscrpt_elong_fac_GreA/B_C"/>
</dbReference>